<name>A0ABT3JQM1_9FLAO</name>
<feature type="domain" description="Pyridine nucleotide-disulphide oxidoreductase dimerisation" evidence="1">
    <location>
        <begin position="9"/>
        <end position="74"/>
    </location>
</feature>
<keyword evidence="3" id="KW-1185">Reference proteome</keyword>
<sequence>MQKFSGSGILGQTNVFLKAIINKKTKKIEGCTLFCTEAHEIINTVKTVMDLGLPYTVLRDQVFTHPTMSESFNDLFDVEKI</sequence>
<gene>
    <name evidence="2" type="ORF">OK344_12820</name>
</gene>
<dbReference type="EMBL" id="JAPCHZ010000007">
    <property type="protein sequence ID" value="MCW4453085.1"/>
    <property type="molecule type" value="Genomic_DNA"/>
</dbReference>
<comment type="caution">
    <text evidence="2">The sequence shown here is derived from an EMBL/GenBank/DDBJ whole genome shotgun (WGS) entry which is preliminary data.</text>
</comment>
<organism evidence="2 3">
    <name type="scientific">Kaistella yananensis</name>
    <dbReference type="NCBI Taxonomy" id="2989820"/>
    <lineage>
        <taxon>Bacteria</taxon>
        <taxon>Pseudomonadati</taxon>
        <taxon>Bacteroidota</taxon>
        <taxon>Flavobacteriia</taxon>
        <taxon>Flavobacteriales</taxon>
        <taxon>Weeksellaceae</taxon>
        <taxon>Chryseobacterium group</taxon>
        <taxon>Kaistella</taxon>
    </lineage>
</organism>
<evidence type="ECO:0000259" key="1">
    <source>
        <dbReference type="Pfam" id="PF02852"/>
    </source>
</evidence>
<dbReference type="PANTHER" id="PTHR43014:SF4">
    <property type="entry name" value="PYRIDINE NUCLEOTIDE-DISULFIDE OXIDOREDUCTASE RCLA-RELATED"/>
    <property type="match status" value="1"/>
</dbReference>
<dbReference type="SUPFAM" id="SSF55424">
    <property type="entry name" value="FAD/NAD-linked reductases, dimerisation (C-terminal) domain"/>
    <property type="match status" value="1"/>
</dbReference>
<dbReference type="Pfam" id="PF02852">
    <property type="entry name" value="Pyr_redox_dim"/>
    <property type="match status" value="1"/>
</dbReference>
<dbReference type="Gene3D" id="3.30.390.30">
    <property type="match status" value="1"/>
</dbReference>
<evidence type="ECO:0000313" key="3">
    <source>
        <dbReference type="Proteomes" id="UP001209107"/>
    </source>
</evidence>
<evidence type="ECO:0000313" key="2">
    <source>
        <dbReference type="EMBL" id="MCW4453085.1"/>
    </source>
</evidence>
<accession>A0ABT3JQM1</accession>
<protein>
    <recommendedName>
        <fullName evidence="1">Pyridine nucleotide-disulphide oxidoreductase dimerisation domain-containing protein</fullName>
    </recommendedName>
</protein>
<proteinExistence type="predicted"/>
<dbReference type="PANTHER" id="PTHR43014">
    <property type="entry name" value="MERCURIC REDUCTASE"/>
    <property type="match status" value="1"/>
</dbReference>
<dbReference type="InterPro" id="IPR004099">
    <property type="entry name" value="Pyr_nucl-diS_OxRdtase_dimer"/>
</dbReference>
<dbReference type="RefSeq" id="WP_265145136.1">
    <property type="nucleotide sequence ID" value="NZ_JAPCHZ010000007.1"/>
</dbReference>
<dbReference type="InterPro" id="IPR016156">
    <property type="entry name" value="FAD/NAD-linked_Rdtase_dimer_sf"/>
</dbReference>
<reference evidence="2 3" key="1">
    <citation type="submission" date="2022-10" db="EMBL/GenBank/DDBJ databases">
        <title>Kaistella sp. BT-6-1-3.</title>
        <authorList>
            <person name="Ai J."/>
            <person name="Deng Z."/>
        </authorList>
    </citation>
    <scope>NUCLEOTIDE SEQUENCE [LARGE SCALE GENOMIC DNA]</scope>
    <source>
        <strain evidence="2 3">BT6-1-3</strain>
    </source>
</reference>
<dbReference type="Proteomes" id="UP001209107">
    <property type="component" value="Unassembled WGS sequence"/>
</dbReference>